<dbReference type="SUPFAM" id="SSF53335">
    <property type="entry name" value="S-adenosyl-L-methionine-dependent methyltransferases"/>
    <property type="match status" value="1"/>
</dbReference>
<proteinExistence type="inferred from homology"/>
<keyword evidence="3 6" id="KW-0489">Methyltransferase</keyword>
<sequence length="291" mass="32332">MVSSNAAAQTAFGPMVLAAIEHQYPAGRRLVDDDLAAAFLPPRLRALVAAARIGWVREALVRAADRAGPGLWASLACRKRLIDDRVSDPLNAFDAVVVLGAGFDTRAYRIARHSALPVFEVDQQLNIDRKAEVVHRVLGAQPDSVHLVVADLERDDIWTTLTDNTFQAGHRTLFIAEGLTQYLSPAAVSAMFTRLAAAAEGSQLIFSYVRQDFIDGENRYGAESLYRRFRDRTQVWQTGFVPEQLGEVLHEHGWRLSEQAGPAYYRDTYIRPTGRDLTGSQIEWTAVAQRV</sequence>
<evidence type="ECO:0000256" key="5">
    <source>
        <dbReference type="ARBA" id="ARBA00022691"/>
    </source>
</evidence>
<comment type="similarity">
    <text evidence="2 6">Belongs to the UPF0677 family.</text>
</comment>
<organism evidence="7 8">
    <name type="scientific">Mycolicibacterium fallax</name>
    <name type="common">Mycobacterium fallax</name>
    <dbReference type="NCBI Taxonomy" id="1793"/>
    <lineage>
        <taxon>Bacteria</taxon>
        <taxon>Bacillati</taxon>
        <taxon>Actinomycetota</taxon>
        <taxon>Actinomycetes</taxon>
        <taxon>Mycobacteriales</taxon>
        <taxon>Mycobacteriaceae</taxon>
        <taxon>Mycolicibacterium</taxon>
    </lineage>
</organism>
<evidence type="ECO:0000256" key="6">
    <source>
        <dbReference type="RuleBase" id="RU362030"/>
    </source>
</evidence>
<dbReference type="GO" id="GO:0032259">
    <property type="term" value="P:methylation"/>
    <property type="evidence" value="ECO:0007669"/>
    <property type="project" value="UniProtKB-KW"/>
</dbReference>
<dbReference type="InterPro" id="IPR011610">
    <property type="entry name" value="SAM_mthyl_Trfase_ML2640-like"/>
</dbReference>
<keyword evidence="5 6" id="KW-0949">S-adenosyl-L-methionine</keyword>
<dbReference type="EMBL" id="LQOJ01000024">
    <property type="protein sequence ID" value="ORV05530.1"/>
    <property type="molecule type" value="Genomic_DNA"/>
</dbReference>
<name>A0A1X1RGW6_MYCFA</name>
<evidence type="ECO:0000256" key="3">
    <source>
        <dbReference type="ARBA" id="ARBA00022603"/>
    </source>
</evidence>
<evidence type="ECO:0000256" key="1">
    <source>
        <dbReference type="ARBA" id="ARBA00003907"/>
    </source>
</evidence>
<dbReference type="PANTHER" id="PTHR43619">
    <property type="entry name" value="S-ADENOSYL-L-METHIONINE-DEPENDENT METHYLTRANSFERASE YKTD-RELATED"/>
    <property type="match status" value="1"/>
</dbReference>
<dbReference type="InterPro" id="IPR007213">
    <property type="entry name" value="Ppm1/Ppm2/Tcmp"/>
</dbReference>
<keyword evidence="8" id="KW-1185">Reference proteome</keyword>
<protein>
    <recommendedName>
        <fullName evidence="6">S-adenosyl-L-methionine-dependent methyltransferase</fullName>
        <ecNumber evidence="6">2.1.1.-</ecNumber>
    </recommendedName>
</protein>
<comment type="caution">
    <text evidence="7">The sequence shown here is derived from an EMBL/GenBank/DDBJ whole genome shotgun (WGS) entry which is preliminary data.</text>
</comment>
<gene>
    <name evidence="7" type="ORF">AWC04_06660</name>
</gene>
<comment type="function">
    <text evidence="1 6">Exhibits S-adenosyl-L-methionine-dependent methyltransferase activity.</text>
</comment>
<dbReference type="InterPro" id="IPR029063">
    <property type="entry name" value="SAM-dependent_MTases_sf"/>
</dbReference>
<dbReference type="PANTHER" id="PTHR43619:SF2">
    <property type="entry name" value="S-ADENOSYL-L-METHIONINE-DEPENDENT METHYLTRANSFERASES SUPERFAMILY PROTEIN"/>
    <property type="match status" value="1"/>
</dbReference>
<dbReference type="GO" id="GO:0008168">
    <property type="term" value="F:methyltransferase activity"/>
    <property type="evidence" value="ECO:0007669"/>
    <property type="project" value="UniProtKB-UniRule"/>
</dbReference>
<evidence type="ECO:0000313" key="7">
    <source>
        <dbReference type="EMBL" id="ORV05530.1"/>
    </source>
</evidence>
<dbReference type="NCBIfam" id="TIGR00027">
    <property type="entry name" value="mthyl_TIGR00027"/>
    <property type="match status" value="1"/>
</dbReference>
<evidence type="ECO:0000313" key="8">
    <source>
        <dbReference type="Proteomes" id="UP000193484"/>
    </source>
</evidence>
<dbReference type="Gene3D" id="3.40.50.150">
    <property type="entry name" value="Vaccinia Virus protein VP39"/>
    <property type="match status" value="1"/>
</dbReference>
<keyword evidence="4 7" id="KW-0808">Transferase</keyword>
<dbReference type="Proteomes" id="UP000193484">
    <property type="component" value="Unassembled WGS sequence"/>
</dbReference>
<evidence type="ECO:0000256" key="4">
    <source>
        <dbReference type="ARBA" id="ARBA00022679"/>
    </source>
</evidence>
<dbReference type="EC" id="2.1.1.-" evidence="6"/>
<dbReference type="AlphaFoldDB" id="A0A1X1RGW6"/>
<dbReference type="OrthoDB" id="9806164at2"/>
<dbReference type="Pfam" id="PF04072">
    <property type="entry name" value="LCM"/>
    <property type="match status" value="1"/>
</dbReference>
<accession>A0A1X1RGW6</accession>
<dbReference type="STRING" id="1793.AWC04_06660"/>
<reference evidence="7 8" key="1">
    <citation type="submission" date="2016-01" db="EMBL/GenBank/DDBJ databases">
        <title>The new phylogeny of the genus Mycobacterium.</title>
        <authorList>
            <person name="Tarcisio F."/>
            <person name="Conor M."/>
            <person name="Antonella G."/>
            <person name="Elisabetta G."/>
            <person name="Giulia F.S."/>
            <person name="Sara T."/>
            <person name="Anna F."/>
            <person name="Clotilde B."/>
            <person name="Roberto B."/>
            <person name="Veronica D.S."/>
            <person name="Fabio R."/>
            <person name="Monica P."/>
            <person name="Olivier J."/>
            <person name="Enrico T."/>
            <person name="Nicola S."/>
        </authorList>
    </citation>
    <scope>NUCLEOTIDE SEQUENCE [LARGE SCALE GENOMIC DNA]</scope>
    <source>
        <strain evidence="7 8">DSM 44179</strain>
    </source>
</reference>
<evidence type="ECO:0000256" key="2">
    <source>
        <dbReference type="ARBA" id="ARBA00008138"/>
    </source>
</evidence>